<dbReference type="Gene3D" id="1.25.10.10">
    <property type="entry name" value="Leucine-rich Repeat Variant"/>
    <property type="match status" value="1"/>
</dbReference>
<dbReference type="Proteomes" id="UP000001505">
    <property type="component" value="Chromosome"/>
</dbReference>
<evidence type="ECO:0000313" key="2">
    <source>
        <dbReference type="Proteomes" id="UP000001505"/>
    </source>
</evidence>
<dbReference type="RefSeq" id="WP_013181201.1">
    <property type="nucleotide sequence ID" value="NC_014225.1"/>
</dbReference>
<dbReference type="InterPro" id="IPR011989">
    <property type="entry name" value="ARM-like"/>
</dbReference>
<proteinExistence type="predicted"/>
<keyword evidence="2" id="KW-1185">Reference proteome</keyword>
<organism evidence="1 2">
    <name type="scientific">Waddlia chondrophila (strain ATCC VR-1470 / WSU 86-1044)</name>
    <dbReference type="NCBI Taxonomy" id="716544"/>
    <lineage>
        <taxon>Bacteria</taxon>
        <taxon>Pseudomonadati</taxon>
        <taxon>Chlamydiota</taxon>
        <taxon>Chlamydiia</taxon>
        <taxon>Parachlamydiales</taxon>
        <taxon>Waddliaceae</taxon>
        <taxon>Waddlia</taxon>
    </lineage>
</organism>
<evidence type="ECO:0008006" key="3">
    <source>
        <dbReference type="Google" id="ProtNLM"/>
    </source>
</evidence>
<evidence type="ECO:0000313" key="1">
    <source>
        <dbReference type="EMBL" id="ADI37473.1"/>
    </source>
</evidence>
<dbReference type="AlphaFoldDB" id="D6YTL2"/>
<dbReference type="OrthoDB" id="20811at2"/>
<dbReference type="eggNOG" id="COG1413">
    <property type="taxonomic scope" value="Bacteria"/>
</dbReference>
<sequence>MSQPFEEFPLQSATDALILMHRDVHFGGSFNVMLNYYEGGGKGISDMFEISQIRRLAQLEQASGSNIAPSILNGADAEKIAEAKKAYQQLKDLFDKRGNEFHYPQLIASLILSEEEEPAEEIEAIVKEKNAIVPSLLEVLKSEKFYDPLFPGYGLAPSLAAKCLGLIGDKRAIISLFEEIGRRDFDHEDSLLQAIKKIGKPAKEFLITVVRGMPVNEDNEHAAIALAAFKEDPDVAEACYDLLHQINFDPLLPLTHYLIFACEGLQDEEKREFLRKMMNTAGVSKDLALDIRSIADKWS</sequence>
<dbReference type="EMBL" id="CP001928">
    <property type="protein sequence ID" value="ADI37473.1"/>
    <property type="molecule type" value="Genomic_DNA"/>
</dbReference>
<gene>
    <name evidence="1" type="ordered locus">wcw_0098</name>
</gene>
<dbReference type="KEGG" id="wch:wcw_0098"/>
<accession>D6YTL2</accession>
<name>D6YTL2_WADCW</name>
<protein>
    <recommendedName>
        <fullName evidence="3">HEAT repeat domain-containing protein</fullName>
    </recommendedName>
</protein>
<dbReference type="STRING" id="716544.wcw_0098"/>
<reference evidence="1 2" key="1">
    <citation type="journal article" date="2010" name="PLoS ONE">
        <title>The Waddlia genome: a window into chlamydial biology.</title>
        <authorList>
            <person name="Bertelli C."/>
            <person name="Collyn F."/>
            <person name="Croxatto A."/>
            <person name="Ruckert C."/>
            <person name="Polkinghorne A."/>
            <person name="Kebbi-Beghdadi C."/>
            <person name="Goesmann A."/>
            <person name="Vaughan L."/>
            <person name="Greub G."/>
        </authorList>
    </citation>
    <scope>NUCLEOTIDE SEQUENCE [LARGE SCALE GENOMIC DNA]</scope>
    <source>
        <strain evidence="2">ATCC VR-1470 / WSU 86-1044</strain>
    </source>
</reference>
<dbReference type="HOGENOM" id="CLU_930337_0_0_0"/>